<keyword evidence="3" id="KW-1185">Reference proteome</keyword>
<evidence type="ECO:0008006" key="4">
    <source>
        <dbReference type="Google" id="ProtNLM"/>
    </source>
</evidence>
<evidence type="ECO:0000313" key="3">
    <source>
        <dbReference type="Proteomes" id="UP001596066"/>
    </source>
</evidence>
<accession>A0ABW0VPR9</accession>
<reference evidence="3" key="1">
    <citation type="journal article" date="2019" name="Int. J. Syst. Evol. Microbiol.">
        <title>The Global Catalogue of Microorganisms (GCM) 10K type strain sequencing project: providing services to taxonomists for standard genome sequencing and annotation.</title>
        <authorList>
            <consortium name="The Broad Institute Genomics Platform"/>
            <consortium name="The Broad Institute Genome Sequencing Center for Infectious Disease"/>
            <person name="Wu L."/>
            <person name="Ma J."/>
        </authorList>
    </citation>
    <scope>NUCLEOTIDE SEQUENCE [LARGE SCALE GENOMIC DNA]</scope>
    <source>
        <strain evidence="3">CGMCC 4.1622</strain>
    </source>
</reference>
<protein>
    <recommendedName>
        <fullName evidence="4">SseB protein N-terminal domain-containing protein</fullName>
    </recommendedName>
</protein>
<organism evidence="2 3">
    <name type="scientific">Kitasatospora cinereorecta</name>
    <dbReference type="NCBI Taxonomy" id="285560"/>
    <lineage>
        <taxon>Bacteria</taxon>
        <taxon>Bacillati</taxon>
        <taxon>Actinomycetota</taxon>
        <taxon>Actinomycetes</taxon>
        <taxon>Kitasatosporales</taxon>
        <taxon>Streptomycetaceae</taxon>
        <taxon>Kitasatospora</taxon>
    </lineage>
</organism>
<name>A0ABW0VPR9_9ACTN</name>
<evidence type="ECO:0000313" key="2">
    <source>
        <dbReference type="EMBL" id="MFC5647328.1"/>
    </source>
</evidence>
<comment type="caution">
    <text evidence="2">The sequence shown here is derived from an EMBL/GenBank/DDBJ whole genome shotgun (WGS) entry which is preliminary data.</text>
</comment>
<dbReference type="EMBL" id="JBHSOC010000155">
    <property type="protein sequence ID" value="MFC5647328.1"/>
    <property type="molecule type" value="Genomic_DNA"/>
</dbReference>
<gene>
    <name evidence="2" type="ORF">ACFPZF_39075</name>
</gene>
<dbReference type="Proteomes" id="UP001596066">
    <property type="component" value="Unassembled WGS sequence"/>
</dbReference>
<feature type="region of interest" description="Disordered" evidence="1">
    <location>
        <begin position="1"/>
        <end position="23"/>
    </location>
</feature>
<sequence length="149" mass="15790">MASSPTGWLARFQTAEERETKQPGRLAPVTRWDENGLALIVDEAAGRLVPAREFDNFVALVPGDRPVVAALPAAGWRAVYAQDGGQPDYVEDLVGWAVHDNGYATPIAADPELMIGEPLTTTSPANAVRLLPPVPGSHAHPVNPGPPVD</sequence>
<evidence type="ECO:0000256" key="1">
    <source>
        <dbReference type="SAM" id="MobiDB-lite"/>
    </source>
</evidence>
<proteinExistence type="predicted"/>
<dbReference type="RefSeq" id="WP_346148953.1">
    <property type="nucleotide sequence ID" value="NZ_BAAAUA010000059.1"/>
</dbReference>